<comment type="caution">
    <text evidence="2">The sequence shown here is derived from an EMBL/GenBank/DDBJ whole genome shotgun (WGS) entry which is preliminary data.</text>
</comment>
<name>A0ABQ3V7V0_9CHLR</name>
<dbReference type="RefSeq" id="WP_236039130.1">
    <property type="nucleotide sequence ID" value="NZ_BNJG01000005.1"/>
</dbReference>
<proteinExistence type="predicted"/>
<organism evidence="2 3">
    <name type="scientific">Ktedonobacter robiniae</name>
    <dbReference type="NCBI Taxonomy" id="2778365"/>
    <lineage>
        <taxon>Bacteria</taxon>
        <taxon>Bacillati</taxon>
        <taxon>Chloroflexota</taxon>
        <taxon>Ktedonobacteria</taxon>
        <taxon>Ktedonobacterales</taxon>
        <taxon>Ktedonobacteraceae</taxon>
        <taxon>Ktedonobacter</taxon>
    </lineage>
</organism>
<evidence type="ECO:0000313" key="2">
    <source>
        <dbReference type="EMBL" id="GHO60475.1"/>
    </source>
</evidence>
<keyword evidence="3" id="KW-1185">Reference proteome</keyword>
<reference evidence="2 3" key="1">
    <citation type="journal article" date="2021" name="Int. J. Syst. Evol. Microbiol.">
        <title>Reticulibacter mediterranei gen. nov., sp. nov., within the new family Reticulibacteraceae fam. nov., and Ktedonospora formicarum gen. nov., sp. nov., Ktedonobacter robiniae sp. nov., Dictyobacter formicarum sp. nov. and Dictyobacter arantiisoli sp. nov., belonging to the class Ktedonobacteria.</title>
        <authorList>
            <person name="Yabe S."/>
            <person name="Zheng Y."/>
            <person name="Wang C.M."/>
            <person name="Sakai Y."/>
            <person name="Abe K."/>
            <person name="Yokota A."/>
            <person name="Donadio S."/>
            <person name="Cavaletti L."/>
            <person name="Monciardini P."/>
        </authorList>
    </citation>
    <scope>NUCLEOTIDE SEQUENCE [LARGE SCALE GENOMIC DNA]</scope>
    <source>
        <strain evidence="2 3">SOSP1-30</strain>
    </source>
</reference>
<evidence type="ECO:0008006" key="4">
    <source>
        <dbReference type="Google" id="ProtNLM"/>
    </source>
</evidence>
<sequence>MISIADGSVRIQTSAESQPALPSWLGEVTLVASHLQKQGILNKICERVRFARRRFGRYDVLDFLAVLFGYAISGERTLEAFYEAVHPFASAFMALFGRASLPAASAPMSRRACTCLLISTSEVPKAGSAARSTTAQPTPERGRTARAYHCGHPPGPSQEEKETAGRTHPQRSCV</sequence>
<feature type="region of interest" description="Disordered" evidence="1">
    <location>
        <begin position="127"/>
        <end position="174"/>
    </location>
</feature>
<protein>
    <recommendedName>
        <fullName evidence="4">Transposase DDE domain-containing protein</fullName>
    </recommendedName>
</protein>
<accession>A0ABQ3V7V0</accession>
<dbReference type="Proteomes" id="UP000654345">
    <property type="component" value="Unassembled WGS sequence"/>
</dbReference>
<gene>
    <name evidence="2" type="ORF">KSB_89500</name>
</gene>
<evidence type="ECO:0000313" key="3">
    <source>
        <dbReference type="Proteomes" id="UP000654345"/>
    </source>
</evidence>
<evidence type="ECO:0000256" key="1">
    <source>
        <dbReference type="SAM" id="MobiDB-lite"/>
    </source>
</evidence>
<dbReference type="EMBL" id="BNJG01000005">
    <property type="protein sequence ID" value="GHO60475.1"/>
    <property type="molecule type" value="Genomic_DNA"/>
</dbReference>